<evidence type="ECO:0000256" key="2">
    <source>
        <dbReference type="ARBA" id="ARBA00023315"/>
    </source>
</evidence>
<evidence type="ECO:0000256" key="3">
    <source>
        <dbReference type="SAM" id="MobiDB-lite"/>
    </source>
</evidence>
<feature type="domain" description="Poly-beta-hydroxybutyrate polymerase N-terminal" evidence="4">
    <location>
        <begin position="69"/>
        <end position="239"/>
    </location>
</feature>
<keyword evidence="6" id="KW-1185">Reference proteome</keyword>
<dbReference type="SUPFAM" id="SSF53474">
    <property type="entry name" value="alpha/beta-Hydrolases"/>
    <property type="match status" value="1"/>
</dbReference>
<dbReference type="AlphaFoldDB" id="K6W6D8"/>
<dbReference type="InterPro" id="IPR051321">
    <property type="entry name" value="PHA/PHB_synthase"/>
</dbReference>
<dbReference type="Gene3D" id="3.40.50.1820">
    <property type="entry name" value="alpha/beta hydrolase"/>
    <property type="match status" value="1"/>
</dbReference>
<dbReference type="InterPro" id="IPR029058">
    <property type="entry name" value="AB_hydrolase_fold"/>
</dbReference>
<keyword evidence="1" id="KW-0808">Transferase</keyword>
<evidence type="ECO:0000259" key="4">
    <source>
        <dbReference type="Pfam" id="PF07167"/>
    </source>
</evidence>
<reference evidence="5 6" key="1">
    <citation type="submission" date="2012-08" db="EMBL/GenBank/DDBJ databases">
        <title>Whole genome shotgun sequence of Kineosphaera limosa NBRC 100340.</title>
        <authorList>
            <person name="Yoshida I."/>
            <person name="Isaki S."/>
            <person name="Hosoyama A."/>
            <person name="Tsuchikane K."/>
            <person name="Katsumata H."/>
            <person name="Ando Y."/>
            <person name="Ohji S."/>
            <person name="Hamada M."/>
            <person name="Tamura T."/>
            <person name="Yamazoe A."/>
            <person name="Yamazaki S."/>
            <person name="Fujita N."/>
        </authorList>
    </citation>
    <scope>NUCLEOTIDE SEQUENCE [LARGE SCALE GENOMIC DNA]</scope>
    <source>
        <strain evidence="5 6">NBRC 100340</strain>
    </source>
</reference>
<evidence type="ECO:0000313" key="6">
    <source>
        <dbReference type="Proteomes" id="UP000008366"/>
    </source>
</evidence>
<proteinExistence type="predicted"/>
<dbReference type="GO" id="GO:0042619">
    <property type="term" value="P:poly-hydroxybutyrate biosynthetic process"/>
    <property type="evidence" value="ECO:0007669"/>
    <property type="project" value="InterPro"/>
</dbReference>
<dbReference type="InterPro" id="IPR010941">
    <property type="entry name" value="PhaC_N"/>
</dbReference>
<evidence type="ECO:0000256" key="1">
    <source>
        <dbReference type="ARBA" id="ARBA00022679"/>
    </source>
</evidence>
<dbReference type="RefSeq" id="WP_006591287.1">
    <property type="nucleotide sequence ID" value="NZ_BAHD01000011.1"/>
</dbReference>
<dbReference type="PANTHER" id="PTHR36837">
    <property type="entry name" value="POLY(3-HYDROXYALKANOATE) POLYMERASE SUBUNIT PHAC"/>
    <property type="match status" value="1"/>
</dbReference>
<dbReference type="PANTHER" id="PTHR36837:SF5">
    <property type="entry name" value="POLY-3-HYDROXYBUTYRATE SYNTHASE"/>
    <property type="match status" value="1"/>
</dbReference>
<sequence>MNQPDPDIERTLAQKVQALFPDQESVSRGLADTNALASQVPGAGSEVMSLWADLLRIQVGGSGHEPHPKDARFADPTWKENPVYRTWAQSYLAWVAMNKRVGQRLEDSGFKYAEGVKFAQGILTSALSPTNYFWGNPAAMKRAFETGGKSVVQGAANFVDDMIHNNRMPSMVPKNAFTVGEDLAVTPGAVVTRDEVAELIQYTPVTAKVRAVPTLVIPPPIGRYYFLDLAPGRSFVEYAVSEGLQMFMLSWRNPEKQHAAWNFDTYAARVIEAVEQIKEITGQEKVNVIGFCAGGLIESAALNKLAVEGRDDIGAASFAVMLMDWRGRYPMNAFANEAVLDMARKASARKGIFAAHEMGGAFTWLRPDDLVWNYWVNNYLMGKEPPAFDILAWNADGTRLPAGLHAQFLDLFAHSPMAHKDAASYLDAPFDAKNITVPVFVQGAVTDHLTPWQGTYRTTELVGSDDVTYVLSNAGHIASLVNPPANPKASYFTGSKAGQVAAADWQAGATKQSGSWWTEWVRWSNERSGALINAPKTVGGKGGSQLVPAPGRYVRDDVDAA</sequence>
<keyword evidence="2" id="KW-0012">Acyltransferase</keyword>
<evidence type="ECO:0000313" key="5">
    <source>
        <dbReference type="EMBL" id="GAB94755.1"/>
    </source>
</evidence>
<comment type="caution">
    <text evidence="5">The sequence shown here is derived from an EMBL/GenBank/DDBJ whole genome shotgun (WGS) entry which is preliminary data.</text>
</comment>
<dbReference type="EMBL" id="BAHD01000011">
    <property type="protein sequence ID" value="GAB94755.1"/>
    <property type="molecule type" value="Genomic_DNA"/>
</dbReference>
<dbReference type="STRING" id="1184609.KILIM_011_00280"/>
<protein>
    <submittedName>
        <fullName evidence="5">Putative polyhydroxyalkanoate synthase</fullName>
    </submittedName>
</protein>
<name>K6W6D8_9MICO</name>
<dbReference type="Proteomes" id="UP000008366">
    <property type="component" value="Unassembled WGS sequence"/>
</dbReference>
<organism evidence="5 6">
    <name type="scientific">Kineosphaera limosa NBRC 100340</name>
    <dbReference type="NCBI Taxonomy" id="1184609"/>
    <lineage>
        <taxon>Bacteria</taxon>
        <taxon>Bacillati</taxon>
        <taxon>Actinomycetota</taxon>
        <taxon>Actinomycetes</taxon>
        <taxon>Micrococcales</taxon>
        <taxon>Dermatophilaceae</taxon>
        <taxon>Kineosphaera</taxon>
    </lineage>
</organism>
<feature type="region of interest" description="Disordered" evidence="3">
    <location>
        <begin position="532"/>
        <end position="551"/>
    </location>
</feature>
<dbReference type="Pfam" id="PF07167">
    <property type="entry name" value="PhaC_N"/>
    <property type="match status" value="1"/>
</dbReference>
<dbReference type="eggNOG" id="COG3243">
    <property type="taxonomic scope" value="Bacteria"/>
</dbReference>
<dbReference type="GO" id="GO:0016746">
    <property type="term" value="F:acyltransferase activity"/>
    <property type="evidence" value="ECO:0007669"/>
    <property type="project" value="UniProtKB-KW"/>
</dbReference>
<accession>K6W6D8</accession>
<gene>
    <name evidence="5" type="ORF">KILIM_011_00280</name>
</gene>